<dbReference type="PROSITE" id="PS51998">
    <property type="entry name" value="DEK_C"/>
    <property type="match status" value="1"/>
</dbReference>
<feature type="region of interest" description="Disordered" evidence="5">
    <location>
        <begin position="208"/>
        <end position="235"/>
    </location>
</feature>
<dbReference type="Pfam" id="PF08766">
    <property type="entry name" value="DEK_C"/>
    <property type="match status" value="1"/>
</dbReference>
<comment type="caution">
    <text evidence="8">The sequence shown here is derived from an EMBL/GenBank/DDBJ whole genome shotgun (WGS) entry which is preliminary data.</text>
</comment>
<keyword evidence="9" id="KW-1185">Reference proteome</keyword>
<evidence type="ECO:0000256" key="3">
    <source>
        <dbReference type="ARBA" id="ARBA00023163"/>
    </source>
</evidence>
<evidence type="ECO:0000259" key="6">
    <source>
        <dbReference type="PROSITE" id="PS51925"/>
    </source>
</evidence>
<protein>
    <submittedName>
        <fullName evidence="8">Uncharacterized protein</fullName>
    </submittedName>
</protein>
<dbReference type="AlphaFoldDB" id="A0AAV7GQC1"/>
<dbReference type="InterPro" id="IPR014876">
    <property type="entry name" value="DEK_C"/>
</dbReference>
<dbReference type="GO" id="GO:0000500">
    <property type="term" value="C:RNA polymerase I upstream activating factor complex"/>
    <property type="evidence" value="ECO:0007669"/>
    <property type="project" value="UniProtKB-ARBA"/>
</dbReference>
<sequence>MASEAELVQRLRDFLRSSDLSTTTAAIVRRKLEEDFGVDLTEKKAFIREQIDIFLGELNENEEEGGEAEEVKLEEEEGGSGGEEDEDEEVEEDEEGEEKEGSSNGGSGSGKRSSNKLTVEVKKRGGGFTKLCSLSPLLQEFVGVPELARTEVVKRLWAYIRENNLQDPSNKRKIICDERLQNLFKVNMIDMFQMNKALTNHIWPLSSENGPVKSSKEKPKKKVREDLDDTARKGKRQKGAASGFLAPILLSDALTKFIGTGENMLPRSDVIKRLWDYIKQNNLQDPADKRNIICDDKLKELFQVNSFTGFTVTKLLAAHFVKTKD</sequence>
<feature type="domain" description="DM2" evidence="6">
    <location>
        <begin position="127"/>
        <end position="204"/>
    </location>
</feature>
<dbReference type="Gene3D" id="1.10.245.10">
    <property type="entry name" value="SWIB/MDM2 domain"/>
    <property type="match status" value="2"/>
</dbReference>
<accession>A0AAV7GQC1</accession>
<dbReference type="EMBL" id="JAGFBR010000012">
    <property type="protein sequence ID" value="KAH0457639.1"/>
    <property type="molecule type" value="Genomic_DNA"/>
</dbReference>
<dbReference type="PANTHER" id="PTHR13844">
    <property type="entry name" value="SWI/SNF-RELATED MATRIX-ASSOCIATED ACTIN-DEPENDENT REGULATOR OF CHROMATIN SUBFAMILY D"/>
    <property type="match status" value="1"/>
</dbReference>
<dbReference type="InterPro" id="IPR019835">
    <property type="entry name" value="SWIB_domain"/>
</dbReference>
<dbReference type="InterPro" id="IPR003121">
    <property type="entry name" value="SWIB_MDM2_domain"/>
</dbReference>
<feature type="compositionally biased region" description="Acidic residues" evidence="5">
    <location>
        <begin position="59"/>
        <end position="98"/>
    </location>
</feature>
<evidence type="ECO:0000256" key="2">
    <source>
        <dbReference type="ARBA" id="ARBA00023015"/>
    </source>
</evidence>
<proteinExistence type="predicted"/>
<feature type="compositionally biased region" description="Basic and acidic residues" evidence="5">
    <location>
        <begin position="223"/>
        <end position="232"/>
    </location>
</feature>
<dbReference type="SUPFAM" id="SSF47592">
    <property type="entry name" value="SWIB/MDM2 domain"/>
    <property type="match status" value="2"/>
</dbReference>
<keyword evidence="2" id="KW-0805">Transcription regulation</keyword>
<dbReference type="Gene3D" id="1.10.10.60">
    <property type="entry name" value="Homeodomain-like"/>
    <property type="match status" value="1"/>
</dbReference>
<reference evidence="8 9" key="1">
    <citation type="journal article" date="2021" name="Hortic Res">
        <title>Chromosome-scale assembly of the Dendrobium chrysotoxum genome enhances the understanding of orchid evolution.</title>
        <authorList>
            <person name="Zhang Y."/>
            <person name="Zhang G.Q."/>
            <person name="Zhang D."/>
            <person name="Liu X.D."/>
            <person name="Xu X.Y."/>
            <person name="Sun W.H."/>
            <person name="Yu X."/>
            <person name="Zhu X."/>
            <person name="Wang Z.W."/>
            <person name="Zhao X."/>
            <person name="Zhong W.Y."/>
            <person name="Chen H."/>
            <person name="Yin W.L."/>
            <person name="Huang T."/>
            <person name="Niu S.C."/>
            <person name="Liu Z.J."/>
        </authorList>
    </citation>
    <scope>NUCLEOTIDE SEQUENCE [LARGE SCALE GENOMIC DNA]</scope>
    <source>
        <strain evidence="8">Lindl</strain>
    </source>
</reference>
<gene>
    <name evidence="8" type="ORF">IEQ34_012954</name>
</gene>
<evidence type="ECO:0000259" key="7">
    <source>
        <dbReference type="PROSITE" id="PS51998"/>
    </source>
</evidence>
<feature type="domain" description="DM2" evidence="6">
    <location>
        <begin position="243"/>
        <end position="322"/>
    </location>
</feature>
<evidence type="ECO:0000256" key="1">
    <source>
        <dbReference type="ARBA" id="ARBA00004123"/>
    </source>
</evidence>
<dbReference type="InterPro" id="IPR036885">
    <property type="entry name" value="SWIB_MDM2_dom_sf"/>
</dbReference>
<evidence type="ECO:0000256" key="4">
    <source>
        <dbReference type="ARBA" id="ARBA00023242"/>
    </source>
</evidence>
<dbReference type="SMART" id="SM00151">
    <property type="entry name" value="SWIB"/>
    <property type="match status" value="2"/>
</dbReference>
<dbReference type="GO" id="GO:0001181">
    <property type="term" value="F:RNA polymerase I general transcription initiation factor activity"/>
    <property type="evidence" value="ECO:0007669"/>
    <property type="project" value="UniProtKB-ARBA"/>
</dbReference>
<keyword evidence="4" id="KW-0539">Nucleus</keyword>
<keyword evidence="3" id="KW-0804">Transcription</keyword>
<dbReference type="Proteomes" id="UP000775213">
    <property type="component" value="Unassembled WGS sequence"/>
</dbReference>
<organism evidence="8 9">
    <name type="scientific">Dendrobium chrysotoxum</name>
    <name type="common">Orchid</name>
    <dbReference type="NCBI Taxonomy" id="161865"/>
    <lineage>
        <taxon>Eukaryota</taxon>
        <taxon>Viridiplantae</taxon>
        <taxon>Streptophyta</taxon>
        <taxon>Embryophyta</taxon>
        <taxon>Tracheophyta</taxon>
        <taxon>Spermatophyta</taxon>
        <taxon>Magnoliopsida</taxon>
        <taxon>Liliopsida</taxon>
        <taxon>Asparagales</taxon>
        <taxon>Orchidaceae</taxon>
        <taxon>Epidendroideae</taxon>
        <taxon>Malaxideae</taxon>
        <taxon>Dendrobiinae</taxon>
        <taxon>Dendrobium</taxon>
    </lineage>
</organism>
<dbReference type="SUPFAM" id="SSF109715">
    <property type="entry name" value="DEK C-terminal domain"/>
    <property type="match status" value="1"/>
</dbReference>
<comment type="subcellular location">
    <subcellularLocation>
        <location evidence="1">Nucleus</location>
    </subcellularLocation>
</comment>
<dbReference type="Pfam" id="PF02201">
    <property type="entry name" value="SWIB"/>
    <property type="match status" value="2"/>
</dbReference>
<dbReference type="PROSITE" id="PS51925">
    <property type="entry name" value="SWIB_MDM2"/>
    <property type="match status" value="2"/>
</dbReference>
<evidence type="ECO:0000256" key="5">
    <source>
        <dbReference type="SAM" id="MobiDB-lite"/>
    </source>
</evidence>
<dbReference type="FunFam" id="1.10.245.10:FF:000004">
    <property type="entry name" value="Upstream activation factor subunit"/>
    <property type="match status" value="1"/>
</dbReference>
<evidence type="ECO:0000313" key="9">
    <source>
        <dbReference type="Proteomes" id="UP000775213"/>
    </source>
</evidence>
<name>A0AAV7GQC1_DENCH</name>
<dbReference type="CDD" id="cd10567">
    <property type="entry name" value="SWIB-MDM2_like"/>
    <property type="match status" value="2"/>
</dbReference>
<evidence type="ECO:0000313" key="8">
    <source>
        <dbReference type="EMBL" id="KAH0457639.1"/>
    </source>
</evidence>
<feature type="region of interest" description="Disordered" evidence="5">
    <location>
        <begin position="57"/>
        <end position="116"/>
    </location>
</feature>
<feature type="domain" description="DEK-C" evidence="7">
    <location>
        <begin position="1"/>
        <end position="56"/>
    </location>
</feature>